<evidence type="ECO:0000313" key="1">
    <source>
        <dbReference type="EnsemblMetazoa" id="MESCA006409-PA"/>
    </source>
</evidence>
<evidence type="ECO:0000313" key="2">
    <source>
        <dbReference type="Proteomes" id="UP000015102"/>
    </source>
</evidence>
<proteinExistence type="predicted"/>
<dbReference type="EnsemblMetazoa" id="MESCA006409-RA">
    <property type="protein sequence ID" value="MESCA006409-PA"/>
    <property type="gene ID" value="MESCA006409"/>
</dbReference>
<dbReference type="Pfam" id="PF07165">
    <property type="entry name" value="DUF1397"/>
    <property type="match status" value="1"/>
</dbReference>
<dbReference type="EMBL" id="CAQQ02131685">
    <property type="status" value="NOT_ANNOTATED_CDS"/>
    <property type="molecule type" value="Genomic_DNA"/>
</dbReference>
<dbReference type="Proteomes" id="UP000015102">
    <property type="component" value="Unassembled WGS sequence"/>
</dbReference>
<protein>
    <submittedName>
        <fullName evidence="1">Uncharacterized protein</fullName>
    </submittedName>
</protein>
<sequence length="163" mass="18072">MKIATSLLDFVCYKGGNQIALFIAEKGPECLNSTQEPIQNCVNATFGKYQQNITDLSAKVMDQENKVDFNELPKLKLGPELCSDIEEAEQCIVKELEKCSEITPANIVESLFRFIKKETECKNYGKTAAKQKGNKNNGVKAASQNPFTLLSIMLFAVIAKLTI</sequence>
<dbReference type="PANTHER" id="PTHR20997:SF2">
    <property type="entry name" value="EG:BACR42I17.2 PROTEIN-RELATED"/>
    <property type="match status" value="1"/>
</dbReference>
<keyword evidence="2" id="KW-1185">Reference proteome</keyword>
<dbReference type="PANTHER" id="PTHR20997">
    <property type="entry name" value="EG:BACR42I17.2 PROTEIN-RELATED"/>
    <property type="match status" value="1"/>
</dbReference>
<organism evidence="1 2">
    <name type="scientific">Megaselia scalaris</name>
    <name type="common">Humpbacked fly</name>
    <name type="synonym">Phora scalaris</name>
    <dbReference type="NCBI Taxonomy" id="36166"/>
    <lineage>
        <taxon>Eukaryota</taxon>
        <taxon>Metazoa</taxon>
        <taxon>Ecdysozoa</taxon>
        <taxon>Arthropoda</taxon>
        <taxon>Hexapoda</taxon>
        <taxon>Insecta</taxon>
        <taxon>Pterygota</taxon>
        <taxon>Neoptera</taxon>
        <taxon>Endopterygota</taxon>
        <taxon>Diptera</taxon>
        <taxon>Brachycera</taxon>
        <taxon>Muscomorpha</taxon>
        <taxon>Platypezoidea</taxon>
        <taxon>Phoridae</taxon>
        <taxon>Megaseliini</taxon>
        <taxon>Megaselia</taxon>
    </lineage>
</organism>
<dbReference type="STRING" id="36166.T1GRW5"/>
<reference evidence="2" key="1">
    <citation type="submission" date="2013-02" db="EMBL/GenBank/DDBJ databases">
        <authorList>
            <person name="Hughes D."/>
        </authorList>
    </citation>
    <scope>NUCLEOTIDE SEQUENCE</scope>
    <source>
        <strain>Durham</strain>
        <strain evidence="2">NC isolate 2 -- Noor lab</strain>
    </source>
</reference>
<dbReference type="HOGENOM" id="CLU_1628944_0_0_1"/>
<dbReference type="InterPro" id="IPR009832">
    <property type="entry name" value="DUF1397"/>
</dbReference>
<reference evidence="1" key="2">
    <citation type="submission" date="2015-06" db="UniProtKB">
        <authorList>
            <consortium name="EnsemblMetazoa"/>
        </authorList>
    </citation>
    <scope>IDENTIFICATION</scope>
</reference>
<accession>T1GRW5</accession>
<dbReference type="AlphaFoldDB" id="T1GRW5"/>
<name>T1GRW5_MEGSC</name>